<feature type="domain" description="PIN" evidence="1">
    <location>
        <begin position="3"/>
        <end position="126"/>
    </location>
</feature>
<protein>
    <submittedName>
        <fullName evidence="2">Putative toxin-antitoxin system toxin component, PIN family</fullName>
    </submittedName>
</protein>
<name>A0A1T4YJ68_9CLOT</name>
<dbReference type="AlphaFoldDB" id="A0A1T4YJ68"/>
<dbReference type="InterPro" id="IPR002716">
    <property type="entry name" value="PIN_dom"/>
</dbReference>
<sequence length="165" mass="18949">MELILDACTLIKGMIQKSGPERQLVDYIQAGDAKLVVSQEAITEYIYAPYKIFVEAIRSGRIKDYNRELNNAYYISNRLAKILNYNSRLVNVYSKVNIIEEDEADNKFINLAIDSKIYILVSNDTHITGIKDKLLDLHNIEVLSPMDAVFEISKQKLKKKFSMKP</sequence>
<reference evidence="3" key="1">
    <citation type="submission" date="2017-02" db="EMBL/GenBank/DDBJ databases">
        <authorList>
            <person name="Varghese N."/>
            <person name="Submissions S."/>
        </authorList>
    </citation>
    <scope>NUCLEOTIDE SEQUENCE [LARGE SCALE GENOMIC DNA]</scope>
    <source>
        <strain evidence="3">USBA 833</strain>
    </source>
</reference>
<dbReference type="NCBIfam" id="TIGR00305">
    <property type="entry name" value="putative toxin-antitoxin system toxin component, PIN family"/>
    <property type="match status" value="1"/>
</dbReference>
<gene>
    <name evidence="2" type="ORF">SAMN05443428_1571</name>
</gene>
<accession>A0A1T4YJ68</accession>
<dbReference type="InterPro" id="IPR002850">
    <property type="entry name" value="PIN_toxin-like"/>
</dbReference>
<evidence type="ECO:0000259" key="1">
    <source>
        <dbReference type="Pfam" id="PF13470"/>
    </source>
</evidence>
<evidence type="ECO:0000313" key="2">
    <source>
        <dbReference type="EMBL" id="SKB01311.1"/>
    </source>
</evidence>
<organism evidence="2 3">
    <name type="scientific">Caloramator quimbayensis</name>
    <dbReference type="NCBI Taxonomy" id="1147123"/>
    <lineage>
        <taxon>Bacteria</taxon>
        <taxon>Bacillati</taxon>
        <taxon>Bacillota</taxon>
        <taxon>Clostridia</taxon>
        <taxon>Eubacteriales</taxon>
        <taxon>Clostridiaceae</taxon>
        <taxon>Caloramator</taxon>
    </lineage>
</organism>
<dbReference type="EMBL" id="FUYH01000057">
    <property type="protein sequence ID" value="SKB01311.1"/>
    <property type="molecule type" value="Genomic_DNA"/>
</dbReference>
<dbReference type="PANTHER" id="PTHR34610:SF3">
    <property type="entry name" value="SSL7007 PROTEIN"/>
    <property type="match status" value="1"/>
</dbReference>
<keyword evidence="3" id="KW-1185">Reference proteome</keyword>
<dbReference type="RefSeq" id="WP_078697919.1">
    <property type="nucleotide sequence ID" value="NZ_FUYH01000057.1"/>
</dbReference>
<proteinExistence type="predicted"/>
<dbReference type="InterPro" id="IPR029060">
    <property type="entry name" value="PIN-like_dom_sf"/>
</dbReference>
<dbReference type="PANTHER" id="PTHR34610">
    <property type="entry name" value="SSL7007 PROTEIN"/>
    <property type="match status" value="1"/>
</dbReference>
<dbReference type="SUPFAM" id="SSF88723">
    <property type="entry name" value="PIN domain-like"/>
    <property type="match status" value="1"/>
</dbReference>
<evidence type="ECO:0000313" key="3">
    <source>
        <dbReference type="Proteomes" id="UP000190105"/>
    </source>
</evidence>
<dbReference type="STRING" id="1147123.SAMN05443428_1571"/>
<dbReference type="Proteomes" id="UP000190105">
    <property type="component" value="Unassembled WGS sequence"/>
</dbReference>
<dbReference type="Pfam" id="PF13470">
    <property type="entry name" value="PIN_3"/>
    <property type="match status" value="1"/>
</dbReference>